<evidence type="ECO:0000313" key="15">
    <source>
        <dbReference type="Proteomes" id="UP000283090"/>
    </source>
</evidence>
<dbReference type="SUPFAM" id="SSF48371">
    <property type="entry name" value="ARM repeat"/>
    <property type="match status" value="1"/>
</dbReference>
<evidence type="ECO:0000256" key="5">
    <source>
        <dbReference type="ARBA" id="ARBA00022490"/>
    </source>
</evidence>
<dbReference type="InterPro" id="IPR011989">
    <property type="entry name" value="ARM-like"/>
</dbReference>
<evidence type="ECO:0000256" key="11">
    <source>
        <dbReference type="RuleBase" id="RU366037"/>
    </source>
</evidence>
<keyword evidence="9 11" id="KW-0539">Nucleus</keyword>
<dbReference type="PANTHER" id="PTHR15952:SF11">
    <property type="entry name" value="EXPORTIN-T"/>
    <property type="match status" value="1"/>
</dbReference>
<evidence type="ECO:0000256" key="10">
    <source>
        <dbReference type="ARBA" id="ARBA00025147"/>
    </source>
</evidence>
<dbReference type="InterPro" id="IPR040017">
    <property type="entry name" value="XPOT"/>
</dbReference>
<dbReference type="InterPro" id="IPR016024">
    <property type="entry name" value="ARM-type_fold"/>
</dbReference>
<dbReference type="VEuPathDB" id="FungiDB:DFL_001930"/>
<evidence type="ECO:0000256" key="6">
    <source>
        <dbReference type="ARBA" id="ARBA00022555"/>
    </source>
</evidence>
<dbReference type="GO" id="GO:0031267">
    <property type="term" value="F:small GTPase binding"/>
    <property type="evidence" value="ECO:0007669"/>
    <property type="project" value="InterPro"/>
</dbReference>
<comment type="function">
    <text evidence="10">tRNA nucleus export receptor which facilitates tRNA translocation across the nuclear pore complex. Involved in pre-tRNA splicing, probably by affecting the interaction of pre-tRNA with splicing endonuclease.</text>
</comment>
<sequence length="998" mass="111860">MEHQVEQAVQIVYNPAGTNQDLVRQALEFLNRVKDSPEGWTICLSLFTRLPRPDDAVRLFALEVVNIAVRTRAPELGLQNLIFLKDNLMDYLRRNYRPGADSRPDNPALQGKLIQTITILFTVLYTTSWTTFFDELLALTMSVPRENGGNGQMDNLPGLVIYLRVMTDIHDEIAETTFYRTTEQAKKNTVIKDYIRDHDMQKLVTTWQEILTQWRNVNAEVVERVLHVFAKWVSWIDISLVVNNHFLGHLADLLRGSGSGPEVTKRRKAATVTLGEIAGKGMKPNEKLELIGFLGLTDVVKTLISLPEMRSDADTDEDIDFAEAVGALVNKIVQDLVSMLNGDTGVSPESRQTAENFLSQWVSFLLVIFRHEYDDVSMLVHPALSELLSYLRKEKKNTNTLLPTHHVMLEPILEAVVRKMKFDDDLDWEEADPHMEAEFQELRKKIKSLQDAVASTDIDLYCSAISVLVVNTLDGSRQGSINWRDLELALYQMFLFAEALVVMMAKMMELGPSIYTHPSTRLLYIENVVRYSPFFEHRKDFVPPALEMFIQFKLLRIDISSVASQVIGSIQDLLVIKANVGTNSGDEGDISSDDESPADAVFNSQIYLFEAIGSIASASSLSLADQKTVLHTILSPLFSDVEANLEAAKRNDQTAAVQIHHNIMAMGQFAKGFADGLKIQGPTTEDRSLTTEFQATAEGIVSALENLKTSKQVREAAGFAFARMVGVLGLSILRLLPRWIEGLLAENSSKGELSIFLRLLDQLIHGFKKDMSDYLDQLLTPLCSKVFQIATQPTTGTDDQLETGELKREYLTFLSTVLNSDLSEIFMSAANQPNFQALLETVEHFAKDVSDPHAERMAISLMARMSSVWGGPEIPETILPEDKKKNPPPTQKVNLEPVPGFDRFMITFSEICWEVPANPAFDAKDAQGRLVLGEVATLQKVIYGRTGTNFVTYLQGTFFPSINFPEHAATEYLSALQQLDHKKFKKFFQNFVTQSVGG</sequence>
<keyword evidence="4 11" id="KW-0813">Transport</keyword>
<keyword evidence="15" id="KW-1185">Reference proteome</keyword>
<evidence type="ECO:0000259" key="13">
    <source>
        <dbReference type="Pfam" id="PF19282"/>
    </source>
</evidence>
<keyword evidence="7" id="KW-0819">tRNA processing</keyword>
<organism evidence="14 15">
    <name type="scientific">Arthrobotrys flagrans</name>
    <name type="common">Nematode-trapping fungus</name>
    <name type="synonym">Trichothecium flagrans</name>
    <dbReference type="NCBI Taxonomy" id="97331"/>
    <lineage>
        <taxon>Eukaryota</taxon>
        <taxon>Fungi</taxon>
        <taxon>Dikarya</taxon>
        <taxon>Ascomycota</taxon>
        <taxon>Pezizomycotina</taxon>
        <taxon>Orbiliomycetes</taxon>
        <taxon>Orbiliales</taxon>
        <taxon>Orbiliaceae</taxon>
        <taxon>Arthrobotrys</taxon>
    </lineage>
</organism>
<evidence type="ECO:0000256" key="7">
    <source>
        <dbReference type="ARBA" id="ARBA00022694"/>
    </source>
</evidence>
<dbReference type="AlphaFoldDB" id="A0A437A9A0"/>
<dbReference type="GO" id="GO:0005643">
    <property type="term" value="C:nuclear pore"/>
    <property type="evidence" value="ECO:0007669"/>
    <property type="project" value="TreeGrafter"/>
</dbReference>
<comment type="similarity">
    <text evidence="2 11">Belongs to the exportin family.</text>
</comment>
<dbReference type="Proteomes" id="UP000283090">
    <property type="component" value="Unassembled WGS sequence"/>
</dbReference>
<accession>A0A437A9A0</accession>
<evidence type="ECO:0000256" key="2">
    <source>
        <dbReference type="ARBA" id="ARBA00009466"/>
    </source>
</evidence>
<dbReference type="InterPro" id="IPR013598">
    <property type="entry name" value="Exportin-1/Importin-b-like"/>
</dbReference>
<proteinExistence type="inferred from homology"/>
<dbReference type="EMBL" id="SAEB01000003">
    <property type="protein sequence ID" value="RVD87716.1"/>
    <property type="molecule type" value="Genomic_DNA"/>
</dbReference>
<comment type="subcellular location">
    <subcellularLocation>
        <location evidence="1 11">Cytoplasm</location>
    </subcellularLocation>
    <subcellularLocation>
        <location evidence="11">Nucleus</location>
    </subcellularLocation>
    <text evidence="11">Shuttles between the nucleus and the cytoplasm.</text>
</comment>
<dbReference type="Pfam" id="PF19282">
    <property type="entry name" value="Exportin-T"/>
    <property type="match status" value="1"/>
</dbReference>
<evidence type="ECO:0000259" key="12">
    <source>
        <dbReference type="Pfam" id="PF08389"/>
    </source>
</evidence>
<dbReference type="RefSeq" id="XP_067493260.1">
    <property type="nucleotide sequence ID" value="XM_067630636.1"/>
</dbReference>
<protein>
    <recommendedName>
        <fullName evidence="3 11">Exportin-T</fullName>
    </recommendedName>
    <alternativeName>
        <fullName evidence="11">Exportin(tRNA)</fullName>
    </alternativeName>
    <alternativeName>
        <fullName evidence="11">tRNA exportin</fullName>
    </alternativeName>
</protein>
<reference evidence="14 15" key="1">
    <citation type="submission" date="2019-01" db="EMBL/GenBank/DDBJ databases">
        <title>Intercellular communication is required for trap formation in the nematode-trapping fungus Duddingtonia flagrans.</title>
        <authorList>
            <person name="Youssar L."/>
            <person name="Wernet V."/>
            <person name="Hensel N."/>
            <person name="Hildebrandt H.-G."/>
            <person name="Fischer R."/>
        </authorList>
    </citation>
    <scope>NUCLEOTIDE SEQUENCE [LARGE SCALE GENOMIC DNA]</scope>
    <source>
        <strain evidence="14 15">CBS H-5679</strain>
    </source>
</reference>
<dbReference type="Gene3D" id="1.25.10.10">
    <property type="entry name" value="Leucine-rich Repeat Variant"/>
    <property type="match status" value="1"/>
</dbReference>
<dbReference type="GO" id="GO:0071528">
    <property type="term" value="P:tRNA re-export from nucleus"/>
    <property type="evidence" value="ECO:0007669"/>
    <property type="project" value="UniProtKB-UniRule"/>
</dbReference>
<keyword evidence="6 11" id="KW-0820">tRNA-binding</keyword>
<evidence type="ECO:0000256" key="3">
    <source>
        <dbReference type="ARBA" id="ARBA00018928"/>
    </source>
</evidence>
<dbReference type="STRING" id="97331.A0A437A9A0"/>
<evidence type="ECO:0000313" key="14">
    <source>
        <dbReference type="EMBL" id="RVD87716.1"/>
    </source>
</evidence>
<evidence type="ECO:0000256" key="9">
    <source>
        <dbReference type="ARBA" id="ARBA00023242"/>
    </source>
</evidence>
<feature type="domain" description="Exportin-T C-terminal" evidence="13">
    <location>
        <begin position="349"/>
        <end position="994"/>
    </location>
</feature>
<feature type="domain" description="Exportin-1/Importin-beta-like" evidence="12">
    <location>
        <begin position="107"/>
        <end position="255"/>
    </location>
</feature>
<dbReference type="PANTHER" id="PTHR15952">
    <property type="entry name" value="EXPORTIN-T/LOS1"/>
    <property type="match status" value="1"/>
</dbReference>
<dbReference type="GO" id="GO:0008033">
    <property type="term" value="P:tRNA processing"/>
    <property type="evidence" value="ECO:0007669"/>
    <property type="project" value="UniProtKB-KW"/>
</dbReference>
<dbReference type="Pfam" id="PF08389">
    <property type="entry name" value="Xpo1"/>
    <property type="match status" value="1"/>
</dbReference>
<comment type="caution">
    <text evidence="14">The sequence shown here is derived from an EMBL/GenBank/DDBJ whole genome shotgun (WGS) entry which is preliminary data.</text>
</comment>
<evidence type="ECO:0000256" key="1">
    <source>
        <dbReference type="ARBA" id="ARBA00004496"/>
    </source>
</evidence>
<keyword evidence="8 11" id="KW-0694">RNA-binding</keyword>
<dbReference type="InterPro" id="IPR045546">
    <property type="entry name" value="Exportin-T_C"/>
</dbReference>
<evidence type="ECO:0000256" key="4">
    <source>
        <dbReference type="ARBA" id="ARBA00022448"/>
    </source>
</evidence>
<name>A0A437A9A0_ARTFL</name>
<gene>
    <name evidence="14" type="ORF">DFL_001930</name>
</gene>
<dbReference type="GO" id="GO:0016363">
    <property type="term" value="C:nuclear matrix"/>
    <property type="evidence" value="ECO:0007669"/>
    <property type="project" value="TreeGrafter"/>
</dbReference>
<keyword evidence="5 11" id="KW-0963">Cytoplasm</keyword>
<dbReference type="OrthoDB" id="26399at2759"/>
<dbReference type="GO" id="GO:0005737">
    <property type="term" value="C:cytoplasm"/>
    <property type="evidence" value="ECO:0007669"/>
    <property type="project" value="UniProtKB-SubCell"/>
</dbReference>
<dbReference type="GO" id="GO:0000049">
    <property type="term" value="F:tRNA binding"/>
    <property type="evidence" value="ECO:0007669"/>
    <property type="project" value="UniProtKB-UniRule"/>
</dbReference>
<evidence type="ECO:0000256" key="8">
    <source>
        <dbReference type="ARBA" id="ARBA00022884"/>
    </source>
</evidence>
<dbReference type="GeneID" id="93584241"/>